<reference evidence="2 3" key="1">
    <citation type="submission" date="2020-10" db="EMBL/GenBank/DDBJ databases">
        <title>Sequencing the genomes of 1000 actinobacteria strains.</title>
        <authorList>
            <person name="Klenk H.-P."/>
        </authorList>
    </citation>
    <scope>NUCLEOTIDE SEQUENCE [LARGE SCALE GENOMIC DNA]</scope>
    <source>
        <strain evidence="2 3">DSM 43748</strain>
    </source>
</reference>
<gene>
    <name evidence="2" type="ORF">H4W81_002653</name>
</gene>
<evidence type="ECO:0000256" key="1">
    <source>
        <dbReference type="SAM" id="MobiDB-lite"/>
    </source>
</evidence>
<feature type="region of interest" description="Disordered" evidence="1">
    <location>
        <begin position="257"/>
        <end position="282"/>
    </location>
</feature>
<evidence type="ECO:0000313" key="2">
    <source>
        <dbReference type="EMBL" id="MBE1559874.1"/>
    </source>
</evidence>
<name>A0ABR9KCY6_9ACTN</name>
<feature type="region of interest" description="Disordered" evidence="1">
    <location>
        <begin position="112"/>
        <end position="165"/>
    </location>
</feature>
<feature type="compositionally biased region" description="Basic and acidic residues" evidence="1">
    <location>
        <begin position="135"/>
        <end position="165"/>
    </location>
</feature>
<keyword evidence="3" id="KW-1185">Reference proteome</keyword>
<proteinExistence type="predicted"/>
<organism evidence="2 3">
    <name type="scientific">Nonomuraea africana</name>
    <dbReference type="NCBI Taxonomy" id="46171"/>
    <lineage>
        <taxon>Bacteria</taxon>
        <taxon>Bacillati</taxon>
        <taxon>Actinomycetota</taxon>
        <taxon>Actinomycetes</taxon>
        <taxon>Streptosporangiales</taxon>
        <taxon>Streptosporangiaceae</taxon>
        <taxon>Nonomuraea</taxon>
    </lineage>
</organism>
<sequence>MSGYERGHHGGGQGQFWRLRSRRTAPSCHRPVGRGPAAVATAAEAARPGWTCPGPARAHLHRCVLAFKWCVGLVGAGSAVAERGGWPRRHLRVLAAPDLQVVVLVSCVGGRGTRDGRRSARGGSGCRPVSRVARGSRDSRVRPRRGLDAEGDRRRAGVPAAERDHLAESEGIRALRVRCARPAPLTGLGENVHQLRHMHPRTATQRGVAMIGRLHMATASARAGRLPTGVRLGLVWSVRTCPSHCWNSRLQLVQGETQAPRRHRDHCPAESADTAADRRVPL</sequence>
<comment type="caution">
    <text evidence="2">The sequence shown here is derived from an EMBL/GenBank/DDBJ whole genome shotgun (WGS) entry which is preliminary data.</text>
</comment>
<evidence type="ECO:0000313" key="3">
    <source>
        <dbReference type="Proteomes" id="UP000661607"/>
    </source>
</evidence>
<dbReference type="Proteomes" id="UP000661607">
    <property type="component" value="Unassembled WGS sequence"/>
</dbReference>
<protein>
    <submittedName>
        <fullName evidence="2">Uncharacterized protein</fullName>
    </submittedName>
</protein>
<dbReference type="EMBL" id="JADBEF010000001">
    <property type="protein sequence ID" value="MBE1559874.1"/>
    <property type="molecule type" value="Genomic_DNA"/>
</dbReference>
<accession>A0ABR9KCY6</accession>